<dbReference type="EMBL" id="CP111017">
    <property type="protein sequence ID" value="WAR08523.1"/>
    <property type="molecule type" value="Genomic_DNA"/>
</dbReference>
<evidence type="ECO:0000313" key="1">
    <source>
        <dbReference type="EMBL" id="WAR08523.1"/>
    </source>
</evidence>
<feature type="non-terminal residue" evidence="1">
    <location>
        <position position="1"/>
    </location>
</feature>
<reference evidence="1" key="1">
    <citation type="submission" date="2022-11" db="EMBL/GenBank/DDBJ databases">
        <title>Centuries of genome instability and evolution in soft-shell clam transmissible cancer (bioRxiv).</title>
        <authorList>
            <person name="Hart S.F.M."/>
            <person name="Yonemitsu M.A."/>
            <person name="Giersch R.M."/>
            <person name="Beal B.F."/>
            <person name="Arriagada G."/>
            <person name="Davis B.W."/>
            <person name="Ostrander E.A."/>
            <person name="Goff S.P."/>
            <person name="Metzger M.J."/>
        </authorList>
    </citation>
    <scope>NUCLEOTIDE SEQUENCE</scope>
    <source>
        <strain evidence="1">MELC-2E11</strain>
        <tissue evidence="1">Siphon/mantle</tissue>
    </source>
</reference>
<dbReference type="Proteomes" id="UP001164746">
    <property type="component" value="Chromosome 6"/>
</dbReference>
<keyword evidence="2" id="KW-1185">Reference proteome</keyword>
<proteinExistence type="predicted"/>
<name>A0ABY7EET7_MYAAR</name>
<evidence type="ECO:0000313" key="2">
    <source>
        <dbReference type="Proteomes" id="UP001164746"/>
    </source>
</evidence>
<protein>
    <submittedName>
        <fullName evidence="1">TRPA1-like protein</fullName>
    </submittedName>
</protein>
<sequence>MTIIESNQWETALRNYTNDDDGMECTPFRKLVLYMPDCAKAVLDRCMFPSAKEITTDGEETDLAKKPSDTHVGKGKCTNYLARFNFEFIDDLYYIKEWKDQRFRTRGR</sequence>
<organism evidence="1 2">
    <name type="scientific">Mya arenaria</name>
    <name type="common">Soft-shell clam</name>
    <dbReference type="NCBI Taxonomy" id="6604"/>
    <lineage>
        <taxon>Eukaryota</taxon>
        <taxon>Metazoa</taxon>
        <taxon>Spiralia</taxon>
        <taxon>Lophotrochozoa</taxon>
        <taxon>Mollusca</taxon>
        <taxon>Bivalvia</taxon>
        <taxon>Autobranchia</taxon>
        <taxon>Heteroconchia</taxon>
        <taxon>Euheterodonta</taxon>
        <taxon>Imparidentia</taxon>
        <taxon>Neoheterodontei</taxon>
        <taxon>Myida</taxon>
        <taxon>Myoidea</taxon>
        <taxon>Myidae</taxon>
        <taxon>Mya</taxon>
    </lineage>
</organism>
<accession>A0ABY7EET7</accession>
<gene>
    <name evidence="1" type="ORF">MAR_018481</name>
</gene>